<feature type="compositionally biased region" description="Gly residues" evidence="1">
    <location>
        <begin position="114"/>
        <end position="126"/>
    </location>
</feature>
<keyword evidence="3" id="KW-1185">Reference proteome</keyword>
<feature type="compositionally biased region" description="Basic residues" evidence="1">
    <location>
        <begin position="155"/>
        <end position="165"/>
    </location>
</feature>
<evidence type="ECO:0000313" key="3">
    <source>
        <dbReference type="Proteomes" id="UP001159641"/>
    </source>
</evidence>
<feature type="region of interest" description="Disordered" evidence="1">
    <location>
        <begin position="203"/>
        <end position="243"/>
    </location>
</feature>
<evidence type="ECO:0000256" key="1">
    <source>
        <dbReference type="SAM" id="MobiDB-lite"/>
    </source>
</evidence>
<dbReference type="AlphaFoldDB" id="A0AB34HDR5"/>
<feature type="compositionally biased region" description="Basic and acidic residues" evidence="1">
    <location>
        <begin position="128"/>
        <end position="148"/>
    </location>
</feature>
<comment type="caution">
    <text evidence="2">The sequence shown here is derived from an EMBL/GenBank/DDBJ whole genome shotgun (WGS) entry which is preliminary data.</text>
</comment>
<sequence>MSHRKNKITDSESGGPRGPCPRSHHTAAFSRGTRTYLELRPAEWTRHISGLRPRCLRPFMLPPHSPPGPLPPQQPRRSCGTGGGGATESLCKAGERESLKVHARAQSHWAGSSGAPGVGGDAGGAEGVRSREGEVSGEGPREFRHGEGRSGFSRAGRRRRRRRRGGGGGAGAGPGAGRGGPALPARAPRAALLAGKAAPAAAALPASAPARRAPAAGGLRSARPLAVPPRRRPPPSTSLGWGGPALVAHPRGSPLPLGLLCGAGWSSQICLLVRRPRWARTCSTAVRPCARGPCAWRSSRRPSPERSELGVALGKWRGRRLLPRLPSPDAEEDPQSRSGSPALDDWHEERASHLVSDPPPRPRVTVAAAPTEPRWGQDPGAAVVGGWVESISGRVDLQALGGGQPGGRVWTTVSAGARTVERVHWLEVCLPLQRSECAEVRSGSDPVGARAVGERAPLPNTSIRCAVEVFARSRRVSRLASSGAKGRGPGGRHFAVR</sequence>
<feature type="compositionally biased region" description="Low complexity" evidence="1">
    <location>
        <begin position="203"/>
        <end position="225"/>
    </location>
</feature>
<feature type="region of interest" description="Disordered" evidence="1">
    <location>
        <begin position="320"/>
        <end position="343"/>
    </location>
</feature>
<feature type="compositionally biased region" description="Pro residues" evidence="1">
    <location>
        <begin position="60"/>
        <end position="74"/>
    </location>
</feature>
<proteinExistence type="predicted"/>
<dbReference type="EMBL" id="JAIQCJ010001508">
    <property type="protein sequence ID" value="KAJ8789126.1"/>
    <property type="molecule type" value="Genomic_DNA"/>
</dbReference>
<evidence type="ECO:0000313" key="2">
    <source>
        <dbReference type="EMBL" id="KAJ8789126.1"/>
    </source>
</evidence>
<organism evidence="2 3">
    <name type="scientific">Eschrichtius robustus</name>
    <name type="common">California gray whale</name>
    <name type="synonym">Eschrichtius gibbosus</name>
    <dbReference type="NCBI Taxonomy" id="9764"/>
    <lineage>
        <taxon>Eukaryota</taxon>
        <taxon>Metazoa</taxon>
        <taxon>Chordata</taxon>
        <taxon>Craniata</taxon>
        <taxon>Vertebrata</taxon>
        <taxon>Euteleostomi</taxon>
        <taxon>Mammalia</taxon>
        <taxon>Eutheria</taxon>
        <taxon>Laurasiatheria</taxon>
        <taxon>Artiodactyla</taxon>
        <taxon>Whippomorpha</taxon>
        <taxon>Cetacea</taxon>
        <taxon>Mysticeti</taxon>
        <taxon>Eschrichtiidae</taxon>
        <taxon>Eschrichtius</taxon>
    </lineage>
</organism>
<reference evidence="2 3" key="1">
    <citation type="submission" date="2022-11" db="EMBL/GenBank/DDBJ databases">
        <title>Whole genome sequence of Eschrichtius robustus ER-17-0199.</title>
        <authorList>
            <person name="Bruniche-Olsen A."/>
            <person name="Black A.N."/>
            <person name="Fields C.J."/>
            <person name="Walden K."/>
            <person name="Dewoody J.A."/>
        </authorList>
    </citation>
    <scope>NUCLEOTIDE SEQUENCE [LARGE SCALE GENOMIC DNA]</scope>
    <source>
        <strain evidence="2">ER-17-0199</strain>
        <tissue evidence="2">Blubber</tissue>
    </source>
</reference>
<feature type="compositionally biased region" description="Gly residues" evidence="1">
    <location>
        <begin position="166"/>
        <end position="180"/>
    </location>
</feature>
<name>A0AB34HDR5_ESCRO</name>
<gene>
    <name evidence="2" type="ORF">J1605_022227</name>
</gene>
<feature type="region of interest" description="Disordered" evidence="1">
    <location>
        <begin position="59"/>
        <end position="184"/>
    </location>
</feature>
<protein>
    <submittedName>
        <fullName evidence="2">Uncharacterized protein</fullName>
    </submittedName>
</protein>
<dbReference type="Proteomes" id="UP001159641">
    <property type="component" value="Unassembled WGS sequence"/>
</dbReference>
<accession>A0AB34HDR5</accession>
<feature type="region of interest" description="Disordered" evidence="1">
    <location>
        <begin position="1"/>
        <end position="31"/>
    </location>
</feature>